<comment type="caution">
    <text evidence="1">The sequence shown here is derived from an EMBL/GenBank/DDBJ whole genome shotgun (WGS) entry which is preliminary data.</text>
</comment>
<organism evidence="1 2">
    <name type="scientific">Melia azedarach</name>
    <name type="common">Chinaberry tree</name>
    <dbReference type="NCBI Taxonomy" id="155640"/>
    <lineage>
        <taxon>Eukaryota</taxon>
        <taxon>Viridiplantae</taxon>
        <taxon>Streptophyta</taxon>
        <taxon>Embryophyta</taxon>
        <taxon>Tracheophyta</taxon>
        <taxon>Spermatophyta</taxon>
        <taxon>Magnoliopsida</taxon>
        <taxon>eudicotyledons</taxon>
        <taxon>Gunneridae</taxon>
        <taxon>Pentapetalae</taxon>
        <taxon>rosids</taxon>
        <taxon>malvids</taxon>
        <taxon>Sapindales</taxon>
        <taxon>Meliaceae</taxon>
        <taxon>Melia</taxon>
    </lineage>
</organism>
<name>A0ACC1WXT2_MELAZ</name>
<proteinExistence type="predicted"/>
<protein>
    <submittedName>
        <fullName evidence="1">L-ascorbate oxidase-like</fullName>
    </submittedName>
</protein>
<keyword evidence="2" id="KW-1185">Reference proteome</keyword>
<evidence type="ECO:0000313" key="2">
    <source>
        <dbReference type="Proteomes" id="UP001164539"/>
    </source>
</evidence>
<accession>A0ACC1WXT2</accession>
<dbReference type="Proteomes" id="UP001164539">
    <property type="component" value="Chromosome 13"/>
</dbReference>
<dbReference type="EMBL" id="CM051406">
    <property type="protein sequence ID" value="KAJ4703893.1"/>
    <property type="molecule type" value="Genomic_DNA"/>
</dbReference>
<reference evidence="1 2" key="1">
    <citation type="journal article" date="2023" name="Science">
        <title>Complex scaffold remodeling in plant triterpene biosynthesis.</title>
        <authorList>
            <person name="De La Pena R."/>
            <person name="Hodgson H."/>
            <person name="Liu J.C."/>
            <person name="Stephenson M.J."/>
            <person name="Martin A.C."/>
            <person name="Owen C."/>
            <person name="Harkess A."/>
            <person name="Leebens-Mack J."/>
            <person name="Jimenez L.E."/>
            <person name="Osbourn A."/>
            <person name="Sattely E.S."/>
        </authorList>
    </citation>
    <scope>NUCLEOTIDE SEQUENCE [LARGE SCALE GENOMIC DNA]</scope>
    <source>
        <strain evidence="2">cv. JPN11</strain>
        <tissue evidence="1">Leaf</tissue>
    </source>
</reference>
<evidence type="ECO:0000313" key="1">
    <source>
        <dbReference type="EMBL" id="KAJ4703893.1"/>
    </source>
</evidence>
<gene>
    <name evidence="1" type="ORF">OWV82_023726</name>
</gene>
<sequence length="517" mass="58291">MAEYSVLLIALVFFLAVHGVNGDSPYRFFTWKITYGDIYPLGVKQQGILINGQFPGPQIDAVTNDNLIISVYNYLREPFLISWNGLQQRRNSWQDGVYGTNCPIPPGKNFTYVLQAKDQIGSYFYFPSFLFHKAAGAFGGIRIWSRPRIPVPFPPPAGDFTVLAGRLVQDKSLYVSWTLAATFLPLTGLLINGRGWNGYTFTVDPGRTYRFRISNVGIATSINFRIQGHKMKLVEVEGSHTLQNTYSALDIHLGQTYSVLVTADQAPQDYYIVVSSRFTTPVLTTTAILHYSNSRGGLSGPVPVGPTTEIAWSLNQARSIRWNLTASGPRPNPQGSYHYGMIKTSRTITLANSAPIINGKQRFLECSLSEACPPVPTWKNAYLQTSVMSANFREFVEIVFQNWEDTVQSYHIDGYSFFVVGMDGGQWTPASRTRYNLRDTVARCTVQVYPRAWTAIYMALDNVGMWNIRSENWARQYLGQQFYLRVYSPANSWRDELPIPKNALLCGRARGRHTRPL</sequence>